<dbReference type="GO" id="GO:0052621">
    <property type="term" value="F:diguanylate cyclase activity"/>
    <property type="evidence" value="ECO:0007669"/>
    <property type="project" value="UniProtKB-EC"/>
</dbReference>
<sequence>MQQTEKNAILKNEQERMRLMLEAVPLCCNLWDTSYNNIDCNQEAVTLFELKDKQEYLNRFFDLSPEYQPDGRLSSEKATEKIREAFDMGRSRFEWMHCKLNGEPVPSEITLVRVEYDDGYLVAGYTRDLREIKAAEAEANKATEQMRIMFDAVPLCCNLWDTNHNNIDCNQEAVTLFELKDKQEYLDRFFDLSPEYQPDGRLSSEKAGEMISRAFDTGCARFEWMHQKLNGEPVPSEITLVRVKHETGYVVAGYTRDLREIKAAEAEANKATEQMRIMFDAVPLCCNLWDTNHNNIDCNQEAVTLFELKDKQEYLDRFFDLSPEYQPDGRLSSEKAGEMISRAFDTGWVRFEWMHQKLNGEPVPPEITLVRVKHETGYAVAGYTLDLREIKWTVSRLNKMEQLAFTDAVTGIANRYHFMDNAQKAFINLPPGRAVSIMMIDLDHFKNVNDTYGHTTGDVILKSVAGKIQDTLRESDFLARYGGEEFIVIVDDVNEDMIGRLAERLRSAVSEAPFDAADTSIPVTISIGAAIRKDPLQTLEELIEQADSALYKAKAKGRNRVEML</sequence>
<dbReference type="KEGG" id="ovb:NB640_12120"/>
<dbReference type="AlphaFoldDB" id="A0A9E9LUM9"/>
<dbReference type="Proteomes" id="UP001156215">
    <property type="component" value="Chromosome"/>
</dbReference>
<evidence type="ECO:0000256" key="1">
    <source>
        <dbReference type="ARBA" id="ARBA00012528"/>
    </source>
</evidence>
<reference evidence="5" key="1">
    <citation type="journal article" date="2022" name="Front. Microbiol.">
        <title>New perspectives on an old grouping: The genomic and phenotypic variability of Oxalobacter formigenes and the implications for calcium oxalate stone prevention.</title>
        <authorList>
            <person name="Chmiel J.A."/>
            <person name="Carr C."/>
            <person name="Stuivenberg G.A."/>
            <person name="Venema R."/>
            <person name="Chanyi R.M."/>
            <person name="Al K.F."/>
            <person name="Giguere D."/>
            <person name="Say H."/>
            <person name="Akouris P.P."/>
            <person name="Dominguez Romero S.A."/>
            <person name="Kwong A."/>
            <person name="Tai V."/>
            <person name="Koval S.F."/>
            <person name="Razvi H."/>
            <person name="Bjazevic J."/>
            <person name="Burton J.P."/>
        </authorList>
    </citation>
    <scope>NUCLEOTIDE SEQUENCE</scope>
    <source>
        <strain evidence="5">WoOx3</strain>
    </source>
</reference>
<dbReference type="CDD" id="cd01949">
    <property type="entry name" value="GGDEF"/>
    <property type="match status" value="1"/>
</dbReference>
<dbReference type="GO" id="GO:0043709">
    <property type="term" value="P:cell adhesion involved in single-species biofilm formation"/>
    <property type="evidence" value="ECO:0007669"/>
    <property type="project" value="TreeGrafter"/>
</dbReference>
<dbReference type="GO" id="GO:1902201">
    <property type="term" value="P:negative regulation of bacterial-type flagellum-dependent cell motility"/>
    <property type="evidence" value="ECO:0007669"/>
    <property type="project" value="TreeGrafter"/>
</dbReference>
<name>A0A9E9LUM9_9BURK</name>
<protein>
    <recommendedName>
        <fullName evidence="1">diguanylate cyclase</fullName>
        <ecNumber evidence="1">2.7.7.65</ecNumber>
    </recommendedName>
</protein>
<feature type="coiled-coil region" evidence="3">
    <location>
        <begin position="254"/>
        <end position="281"/>
    </location>
</feature>
<evidence type="ECO:0000256" key="3">
    <source>
        <dbReference type="SAM" id="Coils"/>
    </source>
</evidence>
<dbReference type="SUPFAM" id="SSF55785">
    <property type="entry name" value="PYP-like sensor domain (PAS domain)"/>
    <property type="match status" value="3"/>
</dbReference>
<evidence type="ECO:0000259" key="4">
    <source>
        <dbReference type="PROSITE" id="PS50887"/>
    </source>
</evidence>
<evidence type="ECO:0000313" key="5">
    <source>
        <dbReference type="EMBL" id="WAW09950.1"/>
    </source>
</evidence>
<evidence type="ECO:0000256" key="2">
    <source>
        <dbReference type="ARBA" id="ARBA00034247"/>
    </source>
</evidence>
<organism evidence="5 6">
    <name type="scientific">Oxalobacter vibrioformis</name>
    <dbReference type="NCBI Taxonomy" id="933080"/>
    <lineage>
        <taxon>Bacteria</taxon>
        <taxon>Pseudomonadati</taxon>
        <taxon>Pseudomonadota</taxon>
        <taxon>Betaproteobacteria</taxon>
        <taxon>Burkholderiales</taxon>
        <taxon>Oxalobacteraceae</taxon>
        <taxon>Oxalobacter</taxon>
    </lineage>
</organism>
<dbReference type="InterPro" id="IPR029787">
    <property type="entry name" value="Nucleotide_cyclase"/>
</dbReference>
<dbReference type="PANTHER" id="PTHR45138">
    <property type="entry name" value="REGULATORY COMPONENTS OF SENSORY TRANSDUCTION SYSTEM"/>
    <property type="match status" value="1"/>
</dbReference>
<dbReference type="Gene3D" id="3.30.70.270">
    <property type="match status" value="1"/>
</dbReference>
<dbReference type="EC" id="2.7.7.65" evidence="1"/>
<accession>A0A9E9LUM9</accession>
<keyword evidence="5" id="KW-0548">Nucleotidyltransferase</keyword>
<dbReference type="FunFam" id="3.30.70.270:FF:000001">
    <property type="entry name" value="Diguanylate cyclase domain protein"/>
    <property type="match status" value="1"/>
</dbReference>
<dbReference type="SMART" id="SM00267">
    <property type="entry name" value="GGDEF"/>
    <property type="match status" value="1"/>
</dbReference>
<feature type="domain" description="GGDEF" evidence="4">
    <location>
        <begin position="433"/>
        <end position="564"/>
    </location>
</feature>
<keyword evidence="5" id="KW-0808">Transferase</keyword>
<dbReference type="Pfam" id="PF00990">
    <property type="entry name" value="GGDEF"/>
    <property type="match status" value="1"/>
</dbReference>
<evidence type="ECO:0000313" key="6">
    <source>
        <dbReference type="Proteomes" id="UP001156215"/>
    </source>
</evidence>
<dbReference type="InterPro" id="IPR000014">
    <property type="entry name" value="PAS"/>
</dbReference>
<dbReference type="InterPro" id="IPR000160">
    <property type="entry name" value="GGDEF_dom"/>
</dbReference>
<dbReference type="Gene3D" id="3.30.450.20">
    <property type="entry name" value="PAS domain"/>
    <property type="match status" value="3"/>
</dbReference>
<keyword evidence="6" id="KW-1185">Reference proteome</keyword>
<dbReference type="EMBL" id="CP098242">
    <property type="protein sequence ID" value="WAW09950.1"/>
    <property type="molecule type" value="Genomic_DNA"/>
</dbReference>
<gene>
    <name evidence="5" type="ORF">NB640_12120</name>
</gene>
<dbReference type="RefSeq" id="WP_269308954.1">
    <property type="nucleotide sequence ID" value="NZ_CP098242.1"/>
</dbReference>
<dbReference type="SUPFAM" id="SSF55073">
    <property type="entry name" value="Nucleotide cyclase"/>
    <property type="match status" value="1"/>
</dbReference>
<dbReference type="InterPro" id="IPR050469">
    <property type="entry name" value="Diguanylate_Cyclase"/>
</dbReference>
<keyword evidence="3" id="KW-0175">Coiled coil</keyword>
<dbReference type="PANTHER" id="PTHR45138:SF9">
    <property type="entry name" value="DIGUANYLATE CYCLASE DGCM-RELATED"/>
    <property type="match status" value="1"/>
</dbReference>
<dbReference type="GO" id="GO:0005886">
    <property type="term" value="C:plasma membrane"/>
    <property type="evidence" value="ECO:0007669"/>
    <property type="project" value="TreeGrafter"/>
</dbReference>
<dbReference type="InterPro" id="IPR043128">
    <property type="entry name" value="Rev_trsase/Diguanyl_cyclase"/>
</dbReference>
<dbReference type="InterPro" id="IPR035965">
    <property type="entry name" value="PAS-like_dom_sf"/>
</dbReference>
<dbReference type="PROSITE" id="PS50887">
    <property type="entry name" value="GGDEF"/>
    <property type="match status" value="1"/>
</dbReference>
<comment type="catalytic activity">
    <reaction evidence="2">
        <text>2 GTP = 3',3'-c-di-GMP + 2 diphosphate</text>
        <dbReference type="Rhea" id="RHEA:24898"/>
        <dbReference type="ChEBI" id="CHEBI:33019"/>
        <dbReference type="ChEBI" id="CHEBI:37565"/>
        <dbReference type="ChEBI" id="CHEBI:58805"/>
        <dbReference type="EC" id="2.7.7.65"/>
    </reaction>
</comment>
<dbReference type="Pfam" id="PF13426">
    <property type="entry name" value="PAS_9"/>
    <property type="match status" value="3"/>
</dbReference>
<proteinExistence type="predicted"/>
<feature type="coiled-coil region" evidence="3">
    <location>
        <begin position="125"/>
        <end position="152"/>
    </location>
</feature>
<dbReference type="NCBIfam" id="TIGR00254">
    <property type="entry name" value="GGDEF"/>
    <property type="match status" value="1"/>
</dbReference>